<feature type="region of interest" description="Disordered" evidence="1">
    <location>
        <begin position="1"/>
        <end position="145"/>
    </location>
</feature>
<organism evidence="2 3">
    <name type="scientific">Cirrhinus mrigala</name>
    <name type="common">Mrigala</name>
    <dbReference type="NCBI Taxonomy" id="683832"/>
    <lineage>
        <taxon>Eukaryota</taxon>
        <taxon>Metazoa</taxon>
        <taxon>Chordata</taxon>
        <taxon>Craniata</taxon>
        <taxon>Vertebrata</taxon>
        <taxon>Euteleostomi</taxon>
        <taxon>Actinopterygii</taxon>
        <taxon>Neopterygii</taxon>
        <taxon>Teleostei</taxon>
        <taxon>Ostariophysi</taxon>
        <taxon>Cypriniformes</taxon>
        <taxon>Cyprinidae</taxon>
        <taxon>Labeoninae</taxon>
        <taxon>Labeonini</taxon>
        <taxon>Cirrhinus</taxon>
    </lineage>
</organism>
<evidence type="ECO:0000313" key="3">
    <source>
        <dbReference type="Proteomes" id="UP001529510"/>
    </source>
</evidence>
<dbReference type="Proteomes" id="UP001529510">
    <property type="component" value="Unassembled WGS sequence"/>
</dbReference>
<reference evidence="2 3" key="1">
    <citation type="submission" date="2024-05" db="EMBL/GenBank/DDBJ databases">
        <title>Genome sequencing and assembly of Indian major carp, Cirrhinus mrigala (Hamilton, 1822).</title>
        <authorList>
            <person name="Mohindra V."/>
            <person name="Chowdhury L.M."/>
            <person name="Lal K."/>
            <person name="Jena J.K."/>
        </authorList>
    </citation>
    <scope>NUCLEOTIDE SEQUENCE [LARGE SCALE GENOMIC DNA]</scope>
    <source>
        <strain evidence="2">CM1030</strain>
        <tissue evidence="2">Blood</tissue>
    </source>
</reference>
<feature type="compositionally biased region" description="Basic and acidic residues" evidence="1">
    <location>
        <begin position="113"/>
        <end position="123"/>
    </location>
</feature>
<comment type="caution">
    <text evidence="2">The sequence shown here is derived from an EMBL/GenBank/DDBJ whole genome shotgun (WGS) entry which is preliminary data.</text>
</comment>
<evidence type="ECO:0000313" key="2">
    <source>
        <dbReference type="EMBL" id="KAL0177026.1"/>
    </source>
</evidence>
<name>A0ABD0PTD6_CIRMR</name>
<gene>
    <name evidence="2" type="ORF">M9458_025920</name>
</gene>
<dbReference type="EMBL" id="JAMKFB020000013">
    <property type="protein sequence ID" value="KAL0177026.1"/>
    <property type="molecule type" value="Genomic_DNA"/>
</dbReference>
<evidence type="ECO:0000256" key="1">
    <source>
        <dbReference type="SAM" id="MobiDB-lite"/>
    </source>
</evidence>
<keyword evidence="3" id="KW-1185">Reference proteome</keyword>
<dbReference type="AlphaFoldDB" id="A0ABD0PTD6"/>
<accession>A0ABD0PTD6</accession>
<proteinExistence type="predicted"/>
<protein>
    <submittedName>
        <fullName evidence="2">Uncharacterized protein</fullName>
    </submittedName>
</protein>
<sequence length="171" mass="18247">MVTRGAQHVLTRPAPTHAEQNPLSHPAAVAHSSALTNLSDPGPPAASVCVTPEMPSTHQTADRPSPSASDAQGEFTLDGIEFSPQPIGMSATSPFTLPAQAPRLDYSCQETETAFREQDRAADESTALPDLQAEATPDIKVNRSTTCEYDSSAELWSLRPRDGDGRQIKIP</sequence>